<dbReference type="Proteomes" id="UP000828390">
    <property type="component" value="Unassembled WGS sequence"/>
</dbReference>
<sequence length="62" mass="7042">MVIRILDEHFQEDDGTQAWTLEGIIDAVRNCGDHRSSLVYLSQECQLCFCLNPMSKVIVNSV</sequence>
<name>A0A9D4G3N5_DREPO</name>
<keyword evidence="2" id="KW-1185">Reference proteome</keyword>
<dbReference type="EMBL" id="JAIWYP010000006">
    <property type="protein sequence ID" value="KAH3807990.1"/>
    <property type="molecule type" value="Genomic_DNA"/>
</dbReference>
<proteinExistence type="predicted"/>
<evidence type="ECO:0000313" key="2">
    <source>
        <dbReference type="Proteomes" id="UP000828390"/>
    </source>
</evidence>
<gene>
    <name evidence="1" type="ORF">DPMN_136338</name>
</gene>
<organism evidence="1 2">
    <name type="scientific">Dreissena polymorpha</name>
    <name type="common">Zebra mussel</name>
    <name type="synonym">Mytilus polymorpha</name>
    <dbReference type="NCBI Taxonomy" id="45954"/>
    <lineage>
        <taxon>Eukaryota</taxon>
        <taxon>Metazoa</taxon>
        <taxon>Spiralia</taxon>
        <taxon>Lophotrochozoa</taxon>
        <taxon>Mollusca</taxon>
        <taxon>Bivalvia</taxon>
        <taxon>Autobranchia</taxon>
        <taxon>Heteroconchia</taxon>
        <taxon>Euheterodonta</taxon>
        <taxon>Imparidentia</taxon>
        <taxon>Neoheterodontei</taxon>
        <taxon>Myida</taxon>
        <taxon>Dreissenoidea</taxon>
        <taxon>Dreissenidae</taxon>
        <taxon>Dreissena</taxon>
    </lineage>
</organism>
<reference evidence="1" key="2">
    <citation type="submission" date="2020-11" db="EMBL/GenBank/DDBJ databases">
        <authorList>
            <person name="McCartney M.A."/>
            <person name="Auch B."/>
            <person name="Kono T."/>
            <person name="Mallez S."/>
            <person name="Becker A."/>
            <person name="Gohl D.M."/>
            <person name="Silverstein K.A.T."/>
            <person name="Koren S."/>
            <person name="Bechman K.B."/>
            <person name="Herman A."/>
            <person name="Abrahante J.E."/>
            <person name="Garbe J."/>
        </authorList>
    </citation>
    <scope>NUCLEOTIDE SEQUENCE</scope>
    <source>
        <strain evidence="1">Duluth1</strain>
        <tissue evidence="1">Whole animal</tissue>
    </source>
</reference>
<comment type="caution">
    <text evidence="1">The sequence shown here is derived from an EMBL/GenBank/DDBJ whole genome shotgun (WGS) entry which is preliminary data.</text>
</comment>
<protein>
    <submittedName>
        <fullName evidence="1">Uncharacterized protein</fullName>
    </submittedName>
</protein>
<evidence type="ECO:0000313" key="1">
    <source>
        <dbReference type="EMBL" id="KAH3807990.1"/>
    </source>
</evidence>
<dbReference type="AlphaFoldDB" id="A0A9D4G3N5"/>
<accession>A0A9D4G3N5</accession>
<reference evidence="1" key="1">
    <citation type="journal article" date="2019" name="bioRxiv">
        <title>The Genome of the Zebra Mussel, Dreissena polymorpha: A Resource for Invasive Species Research.</title>
        <authorList>
            <person name="McCartney M.A."/>
            <person name="Auch B."/>
            <person name="Kono T."/>
            <person name="Mallez S."/>
            <person name="Zhang Y."/>
            <person name="Obille A."/>
            <person name="Becker A."/>
            <person name="Abrahante J.E."/>
            <person name="Garbe J."/>
            <person name="Badalamenti J.P."/>
            <person name="Herman A."/>
            <person name="Mangelson H."/>
            <person name="Liachko I."/>
            <person name="Sullivan S."/>
            <person name="Sone E.D."/>
            <person name="Koren S."/>
            <person name="Silverstein K.A.T."/>
            <person name="Beckman K.B."/>
            <person name="Gohl D.M."/>
        </authorList>
    </citation>
    <scope>NUCLEOTIDE SEQUENCE</scope>
    <source>
        <strain evidence="1">Duluth1</strain>
        <tissue evidence="1">Whole animal</tissue>
    </source>
</reference>